<dbReference type="Gene3D" id="1.20.58.90">
    <property type="match status" value="1"/>
</dbReference>
<evidence type="ECO:0000256" key="3">
    <source>
        <dbReference type="RuleBase" id="RU364030"/>
    </source>
</evidence>
<comment type="subunit">
    <text evidence="3">Supercomplex made of cofactors A to E. Cofactors A and D function by capturing and stabilizing tubulin in a quasi-native conformation. Cofactor E binds to the cofactor D-tubulin complex; interaction with cofactor C then causes the release of tubulin polypeptides that are committed to the native state.</text>
</comment>
<dbReference type="GO" id="GO:0007021">
    <property type="term" value="P:tubulin complex assembly"/>
    <property type="evidence" value="ECO:0007669"/>
    <property type="project" value="UniProtKB-UniRule"/>
</dbReference>
<dbReference type="GO" id="GO:0048487">
    <property type="term" value="F:beta-tubulin binding"/>
    <property type="evidence" value="ECO:0007669"/>
    <property type="project" value="InterPro"/>
</dbReference>
<gene>
    <name evidence="4" type="ORF">FN846DRAFT_940174</name>
</gene>
<comment type="similarity">
    <text evidence="1 3">Belongs to the TBCA family.</text>
</comment>
<name>A0A5J5F2E3_9PEZI</name>
<proteinExistence type="inferred from homology"/>
<dbReference type="InParanoid" id="A0A5J5F2E3"/>
<keyword evidence="2 3" id="KW-0143">Chaperone</keyword>
<comment type="subcellular location">
    <subcellularLocation>
        <location evidence="3">Cytoplasm</location>
        <location evidence="3">Cytoskeleton</location>
    </subcellularLocation>
</comment>
<accession>A0A5J5F2E3</accession>
<evidence type="ECO:0000256" key="2">
    <source>
        <dbReference type="ARBA" id="ARBA00023186"/>
    </source>
</evidence>
<reference evidence="4 5" key="1">
    <citation type="submission" date="2019-09" db="EMBL/GenBank/DDBJ databases">
        <title>Draft genome of the ectomycorrhizal ascomycete Sphaerosporella brunnea.</title>
        <authorList>
            <consortium name="DOE Joint Genome Institute"/>
            <person name="Benucci G.M."/>
            <person name="Marozzi G."/>
            <person name="Antonielli L."/>
            <person name="Sanchez S."/>
            <person name="Marco P."/>
            <person name="Wang X."/>
            <person name="Falini L.B."/>
            <person name="Barry K."/>
            <person name="Haridas S."/>
            <person name="Lipzen A."/>
            <person name="Labutti K."/>
            <person name="Grigoriev I.V."/>
            <person name="Murat C."/>
            <person name="Martin F."/>
            <person name="Albertini E."/>
            <person name="Donnini D."/>
            <person name="Bonito G."/>
        </authorList>
    </citation>
    <scope>NUCLEOTIDE SEQUENCE [LARGE SCALE GENOMIC DNA]</scope>
    <source>
        <strain evidence="4 5">Sb_GMNB300</strain>
    </source>
</reference>
<sequence>MPPPTSLILKALSVTRLIKEERHYHKELLHEKQRLQGMRAAPETDVYAVKQQETVVDETLLVMPTVRMKLAVALEALITQLDAANPADTEETVMNARNAVEQAKKVLEEDHSKEEEEL</sequence>
<comment type="caution">
    <text evidence="4">The sequence shown here is derived from an EMBL/GenBank/DDBJ whole genome shotgun (WGS) entry which is preliminary data.</text>
</comment>
<dbReference type="EMBL" id="VXIS01000051">
    <property type="protein sequence ID" value="KAA8910011.1"/>
    <property type="molecule type" value="Genomic_DNA"/>
</dbReference>
<dbReference type="PANTHER" id="PTHR21500">
    <property type="entry name" value="TUBULIN-SPECIFIC CHAPERONE A"/>
    <property type="match status" value="1"/>
</dbReference>
<keyword evidence="3" id="KW-0963">Cytoplasm</keyword>
<organism evidence="4 5">
    <name type="scientific">Sphaerosporella brunnea</name>
    <dbReference type="NCBI Taxonomy" id="1250544"/>
    <lineage>
        <taxon>Eukaryota</taxon>
        <taxon>Fungi</taxon>
        <taxon>Dikarya</taxon>
        <taxon>Ascomycota</taxon>
        <taxon>Pezizomycotina</taxon>
        <taxon>Pezizomycetes</taxon>
        <taxon>Pezizales</taxon>
        <taxon>Pyronemataceae</taxon>
        <taxon>Sphaerosporella</taxon>
    </lineage>
</organism>
<keyword evidence="5" id="KW-1185">Reference proteome</keyword>
<keyword evidence="3" id="KW-0206">Cytoskeleton</keyword>
<dbReference type="InterPro" id="IPR036126">
    <property type="entry name" value="TBCA_sf"/>
</dbReference>
<evidence type="ECO:0000313" key="4">
    <source>
        <dbReference type="EMBL" id="KAA8910011.1"/>
    </source>
</evidence>
<protein>
    <recommendedName>
        <fullName evidence="3">Tubulin-specific chaperone A</fullName>
    </recommendedName>
</protein>
<dbReference type="GO" id="GO:0005874">
    <property type="term" value="C:microtubule"/>
    <property type="evidence" value="ECO:0007669"/>
    <property type="project" value="UniProtKB-KW"/>
</dbReference>
<dbReference type="InterPro" id="IPR004226">
    <property type="entry name" value="TBCA"/>
</dbReference>
<dbReference type="OrthoDB" id="296187at2759"/>
<dbReference type="SUPFAM" id="SSF46988">
    <property type="entry name" value="Tubulin chaperone cofactor A"/>
    <property type="match status" value="1"/>
</dbReference>
<keyword evidence="3" id="KW-0493">Microtubule</keyword>
<dbReference type="FunCoup" id="A0A5J5F2E3">
    <property type="interactions" value="694"/>
</dbReference>
<dbReference type="Pfam" id="PF02970">
    <property type="entry name" value="TBCA"/>
    <property type="match status" value="1"/>
</dbReference>
<evidence type="ECO:0000256" key="1">
    <source>
        <dbReference type="ARBA" id="ARBA00006806"/>
    </source>
</evidence>
<evidence type="ECO:0000313" key="5">
    <source>
        <dbReference type="Proteomes" id="UP000326924"/>
    </source>
</evidence>
<dbReference type="PANTHER" id="PTHR21500:SF0">
    <property type="entry name" value="TUBULIN-SPECIFIC CHAPERONE A"/>
    <property type="match status" value="1"/>
</dbReference>
<dbReference type="Proteomes" id="UP000326924">
    <property type="component" value="Unassembled WGS sequence"/>
</dbReference>
<dbReference type="GO" id="GO:0005829">
    <property type="term" value="C:cytosol"/>
    <property type="evidence" value="ECO:0007669"/>
    <property type="project" value="TreeGrafter"/>
</dbReference>
<dbReference type="AlphaFoldDB" id="A0A5J5F2E3"/>
<dbReference type="GO" id="GO:0007023">
    <property type="term" value="P:post-chaperonin tubulin folding pathway"/>
    <property type="evidence" value="ECO:0007669"/>
    <property type="project" value="UniProtKB-UniRule"/>
</dbReference>